<proteinExistence type="predicted"/>
<dbReference type="GO" id="GO:0006397">
    <property type="term" value="P:mRNA processing"/>
    <property type="evidence" value="ECO:0007669"/>
    <property type="project" value="UniProtKB-KW"/>
</dbReference>
<dbReference type="SMART" id="SM00343">
    <property type="entry name" value="ZnF_C2HC"/>
    <property type="match status" value="1"/>
</dbReference>
<dbReference type="PROSITE" id="PS50158">
    <property type="entry name" value="ZF_CCHC"/>
    <property type="match status" value="1"/>
</dbReference>
<feature type="compositionally biased region" description="Polar residues" evidence="3">
    <location>
        <begin position="237"/>
        <end position="251"/>
    </location>
</feature>
<keyword evidence="2" id="KW-0479">Metal-binding</keyword>
<dbReference type="EMBL" id="SGPK01000592">
    <property type="protein sequence ID" value="THH01355.1"/>
    <property type="molecule type" value="Genomic_DNA"/>
</dbReference>
<keyword evidence="6" id="KW-1185">Reference proteome</keyword>
<dbReference type="OrthoDB" id="3033280at2759"/>
<evidence type="ECO:0000259" key="4">
    <source>
        <dbReference type="PROSITE" id="PS50158"/>
    </source>
</evidence>
<feature type="region of interest" description="Disordered" evidence="3">
    <location>
        <begin position="210"/>
        <end position="251"/>
    </location>
</feature>
<dbReference type="InterPro" id="IPR036875">
    <property type="entry name" value="Znf_CCHC_sf"/>
</dbReference>
<feature type="compositionally biased region" description="Basic and acidic residues" evidence="3">
    <location>
        <begin position="210"/>
        <end position="222"/>
    </location>
</feature>
<name>A0A4S4KRU5_9AGAM</name>
<dbReference type="Pfam" id="PF00098">
    <property type="entry name" value="zf-CCHC"/>
    <property type="match status" value="1"/>
</dbReference>
<keyword evidence="2" id="KW-0862">Zinc</keyword>
<dbReference type="Proteomes" id="UP000308199">
    <property type="component" value="Unassembled WGS sequence"/>
</dbReference>
<dbReference type="InterPro" id="IPR005162">
    <property type="entry name" value="Retrotrans_gag_dom"/>
</dbReference>
<comment type="caution">
    <text evidence="5">The sequence shown here is derived from an EMBL/GenBank/DDBJ whole genome shotgun (WGS) entry which is preliminary data.</text>
</comment>
<dbReference type="AlphaFoldDB" id="A0A4S4KRU5"/>
<dbReference type="InterPro" id="IPR032567">
    <property type="entry name" value="RTL1-rel"/>
</dbReference>
<dbReference type="Gene3D" id="4.10.60.10">
    <property type="entry name" value="Zinc finger, CCHC-type"/>
    <property type="match status" value="1"/>
</dbReference>
<dbReference type="InterPro" id="IPR001878">
    <property type="entry name" value="Znf_CCHC"/>
</dbReference>
<feature type="region of interest" description="Disordered" evidence="3">
    <location>
        <begin position="293"/>
        <end position="319"/>
    </location>
</feature>
<organism evidence="5 6">
    <name type="scientific">Phellinidium pouzarii</name>
    <dbReference type="NCBI Taxonomy" id="167371"/>
    <lineage>
        <taxon>Eukaryota</taxon>
        <taxon>Fungi</taxon>
        <taxon>Dikarya</taxon>
        <taxon>Basidiomycota</taxon>
        <taxon>Agaricomycotina</taxon>
        <taxon>Agaricomycetes</taxon>
        <taxon>Hymenochaetales</taxon>
        <taxon>Hymenochaetaceae</taxon>
        <taxon>Phellinidium</taxon>
    </lineage>
</organism>
<evidence type="ECO:0000313" key="6">
    <source>
        <dbReference type="Proteomes" id="UP000308199"/>
    </source>
</evidence>
<feature type="compositionally biased region" description="Low complexity" evidence="3">
    <location>
        <begin position="223"/>
        <end position="236"/>
    </location>
</feature>
<evidence type="ECO:0000256" key="1">
    <source>
        <dbReference type="ARBA" id="ARBA00022664"/>
    </source>
</evidence>
<keyword evidence="1" id="KW-0507">mRNA processing</keyword>
<evidence type="ECO:0000256" key="3">
    <source>
        <dbReference type="SAM" id="MobiDB-lite"/>
    </source>
</evidence>
<dbReference type="PANTHER" id="PTHR15503">
    <property type="entry name" value="LDOC1 RELATED"/>
    <property type="match status" value="1"/>
</dbReference>
<feature type="domain" description="CCHC-type" evidence="4">
    <location>
        <begin position="259"/>
        <end position="275"/>
    </location>
</feature>
<protein>
    <recommendedName>
        <fullName evidence="4">CCHC-type domain-containing protein</fullName>
    </recommendedName>
</protein>
<keyword evidence="2" id="KW-0863">Zinc-finger</keyword>
<evidence type="ECO:0000313" key="5">
    <source>
        <dbReference type="EMBL" id="THH01355.1"/>
    </source>
</evidence>
<dbReference type="PANTHER" id="PTHR15503:SF22">
    <property type="entry name" value="TRANSPOSON TY3-I GAG POLYPROTEIN"/>
    <property type="match status" value="1"/>
</dbReference>
<dbReference type="Pfam" id="PF03732">
    <property type="entry name" value="Retrotrans_gag"/>
    <property type="match status" value="1"/>
</dbReference>
<evidence type="ECO:0000256" key="2">
    <source>
        <dbReference type="PROSITE-ProRule" id="PRU00047"/>
    </source>
</evidence>
<dbReference type="SUPFAM" id="SSF57756">
    <property type="entry name" value="Retrovirus zinc finger-like domains"/>
    <property type="match status" value="1"/>
</dbReference>
<sequence length="319" mass="36417">MTTQLQTLTQVVQQGPAQAPARPAQAPKVAVPNVYDGAMDKAEDFIREVQLYVNTHAAEFPSHEEVVYFTLSYMGGGTVQNWKNNVLEACSVAAGQTPPTFPYVSWEAFKNEFQEQFGDPNPVATAIAKMEALQQGTDTCDEFTVKFQAPRTHYNDAALIELYKKKLNRRLLEKLYSLPNMPDTLQRNQATGDKGWYQWAMQLDRQWREFGEQKRVDGETRRATGGARGSTRTGSGQQEQGRTWNAPNYNRTGRRPPVKCFKCGKEGHYAAQCRSRLDIRAMTYDQMREYFEEESARKKDGEEVKRKQEEAKDFPQESE</sequence>
<reference evidence="5 6" key="1">
    <citation type="submission" date="2019-02" db="EMBL/GenBank/DDBJ databases">
        <title>Genome sequencing of the rare red list fungi Phellinidium pouzarii.</title>
        <authorList>
            <person name="Buettner E."/>
            <person name="Kellner H."/>
        </authorList>
    </citation>
    <scope>NUCLEOTIDE SEQUENCE [LARGE SCALE GENOMIC DNA]</scope>
    <source>
        <strain evidence="5 6">DSM 108285</strain>
    </source>
</reference>
<gene>
    <name evidence="5" type="ORF">EW145_g6930</name>
</gene>
<dbReference type="GO" id="GO:0003676">
    <property type="term" value="F:nucleic acid binding"/>
    <property type="evidence" value="ECO:0007669"/>
    <property type="project" value="InterPro"/>
</dbReference>
<accession>A0A4S4KRU5</accession>
<dbReference type="GO" id="GO:0008270">
    <property type="term" value="F:zinc ion binding"/>
    <property type="evidence" value="ECO:0007669"/>
    <property type="project" value="UniProtKB-KW"/>
</dbReference>